<evidence type="ECO:0000256" key="1">
    <source>
        <dbReference type="ARBA" id="ARBA00022603"/>
    </source>
</evidence>
<dbReference type="SUPFAM" id="SSF53335">
    <property type="entry name" value="S-adenosyl-L-methionine-dependent methyltransferases"/>
    <property type="match status" value="1"/>
</dbReference>
<reference evidence="6" key="1">
    <citation type="submission" date="2016-10" db="EMBL/GenBank/DDBJ databases">
        <authorList>
            <person name="Varghese N."/>
            <person name="Submissions S."/>
        </authorList>
    </citation>
    <scope>NUCLEOTIDE SEQUENCE [LARGE SCALE GENOMIC DNA]</scope>
    <source>
        <strain evidence="6">CGMCC 4.3530</strain>
    </source>
</reference>
<dbReference type="GO" id="GO:0008168">
    <property type="term" value="F:methyltransferase activity"/>
    <property type="evidence" value="ECO:0007669"/>
    <property type="project" value="UniProtKB-KW"/>
</dbReference>
<keyword evidence="6" id="KW-1185">Reference proteome</keyword>
<dbReference type="OrthoDB" id="279734at2"/>
<dbReference type="CDD" id="cd02440">
    <property type="entry name" value="AdoMet_MTases"/>
    <property type="match status" value="1"/>
</dbReference>
<dbReference type="Proteomes" id="UP000199529">
    <property type="component" value="Unassembled WGS sequence"/>
</dbReference>
<dbReference type="EMBL" id="FNOK01000026">
    <property type="protein sequence ID" value="SDY40483.1"/>
    <property type="molecule type" value="Genomic_DNA"/>
</dbReference>
<dbReference type="PANTHER" id="PTHR43464:SF19">
    <property type="entry name" value="UBIQUINONE BIOSYNTHESIS O-METHYLTRANSFERASE, MITOCHONDRIAL"/>
    <property type="match status" value="1"/>
</dbReference>
<dbReference type="Gene3D" id="2.20.25.110">
    <property type="entry name" value="S-adenosyl-L-methionine-dependent methyltransferases"/>
    <property type="match status" value="1"/>
</dbReference>
<proteinExistence type="predicted"/>
<dbReference type="RefSeq" id="WP_093269649.1">
    <property type="nucleotide sequence ID" value="NZ_FNOK01000026.1"/>
</dbReference>
<evidence type="ECO:0000259" key="4">
    <source>
        <dbReference type="Pfam" id="PF13649"/>
    </source>
</evidence>
<dbReference type="STRING" id="418495.SAMN05216215_102622"/>
<dbReference type="Pfam" id="PF13649">
    <property type="entry name" value="Methyltransf_25"/>
    <property type="match status" value="1"/>
</dbReference>
<name>A0A1H3JKJ4_9PSEU</name>
<sequence length="246" mass="26901">MAWYADDELWSVFSPVMFSPERAALAAEVVADSPLFAFPAGARVLDQCCGIGLFVVPIARRGYPVTGVDLSPLLLAQAEKACADAGVQARLERSDVLEYVRPGEFDVVLNLFTSFGYFDDPEQNLQVLRNAHASLAPGGQLLVDVLGKEIYAGWVGPPKVVELDDGMVVMRDTVFDGWTRFRTDWTLVRGETAKHASITCFVYSAAELIALFEAAGFADVECFGGFGAEPYDNHAKRLVVRGIRRD</sequence>
<keyword evidence="3" id="KW-0949">S-adenosyl-L-methionine</keyword>
<dbReference type="GO" id="GO:0032259">
    <property type="term" value="P:methylation"/>
    <property type="evidence" value="ECO:0007669"/>
    <property type="project" value="UniProtKB-KW"/>
</dbReference>
<feature type="domain" description="Methyltransferase" evidence="4">
    <location>
        <begin position="44"/>
        <end position="139"/>
    </location>
</feature>
<gene>
    <name evidence="5" type="ORF">SAMN05216215_102622</name>
</gene>
<dbReference type="Gene3D" id="3.40.50.150">
    <property type="entry name" value="Vaccinia Virus protein VP39"/>
    <property type="match status" value="1"/>
</dbReference>
<evidence type="ECO:0000313" key="5">
    <source>
        <dbReference type="EMBL" id="SDY40483.1"/>
    </source>
</evidence>
<protein>
    <submittedName>
        <fullName evidence="5">Methyltransferase domain-containing protein</fullName>
    </submittedName>
</protein>
<accession>A0A1H3JKJ4</accession>
<evidence type="ECO:0000256" key="3">
    <source>
        <dbReference type="ARBA" id="ARBA00022691"/>
    </source>
</evidence>
<evidence type="ECO:0000256" key="2">
    <source>
        <dbReference type="ARBA" id="ARBA00022679"/>
    </source>
</evidence>
<dbReference type="InterPro" id="IPR029063">
    <property type="entry name" value="SAM-dependent_MTases_sf"/>
</dbReference>
<organism evidence="5 6">
    <name type="scientific">Saccharopolyspora shandongensis</name>
    <dbReference type="NCBI Taxonomy" id="418495"/>
    <lineage>
        <taxon>Bacteria</taxon>
        <taxon>Bacillati</taxon>
        <taxon>Actinomycetota</taxon>
        <taxon>Actinomycetes</taxon>
        <taxon>Pseudonocardiales</taxon>
        <taxon>Pseudonocardiaceae</taxon>
        <taxon>Saccharopolyspora</taxon>
    </lineage>
</organism>
<dbReference type="AlphaFoldDB" id="A0A1H3JKJ4"/>
<keyword evidence="1 5" id="KW-0489">Methyltransferase</keyword>
<evidence type="ECO:0000313" key="6">
    <source>
        <dbReference type="Proteomes" id="UP000199529"/>
    </source>
</evidence>
<dbReference type="PANTHER" id="PTHR43464">
    <property type="entry name" value="METHYLTRANSFERASE"/>
    <property type="match status" value="1"/>
</dbReference>
<dbReference type="InterPro" id="IPR041698">
    <property type="entry name" value="Methyltransf_25"/>
</dbReference>
<keyword evidence="2 5" id="KW-0808">Transferase</keyword>